<dbReference type="InterPro" id="IPR019004">
    <property type="entry name" value="YqeY/Aim41"/>
</dbReference>
<organism evidence="1 2">
    <name type="scientific">Candidatus Hydrogenisulfobacillus filiaventi</name>
    <dbReference type="NCBI Taxonomy" id="2707344"/>
    <lineage>
        <taxon>Bacteria</taxon>
        <taxon>Bacillati</taxon>
        <taxon>Bacillota</taxon>
        <taxon>Clostridia</taxon>
        <taxon>Eubacteriales</taxon>
        <taxon>Clostridiales Family XVII. Incertae Sedis</taxon>
        <taxon>Candidatus Hydrogenisulfobacillus</taxon>
    </lineage>
</organism>
<dbReference type="InterPro" id="IPR042184">
    <property type="entry name" value="YqeY/Aim41_N"/>
</dbReference>
<dbReference type="PANTHER" id="PTHR28055:SF1">
    <property type="entry name" value="ALTERED INHERITANCE OF MITOCHONDRIA PROTEIN 41, MITOCHONDRIAL"/>
    <property type="match status" value="1"/>
</dbReference>
<dbReference type="KEGG" id="hfv:R50_2132"/>
<dbReference type="AlphaFoldDB" id="A0A6F8ZIC2"/>
<accession>A0A6F8ZIC2</accession>
<proteinExistence type="predicted"/>
<evidence type="ECO:0000313" key="1">
    <source>
        <dbReference type="EMBL" id="CAB1129629.1"/>
    </source>
</evidence>
<evidence type="ECO:0008006" key="3">
    <source>
        <dbReference type="Google" id="ProtNLM"/>
    </source>
</evidence>
<dbReference type="InterPro" id="IPR023168">
    <property type="entry name" value="GatB_Yqey_C_2"/>
</dbReference>
<gene>
    <name evidence="1" type="ORF">R50_2132</name>
</gene>
<evidence type="ECO:0000313" key="2">
    <source>
        <dbReference type="Proteomes" id="UP000503399"/>
    </source>
</evidence>
<reference evidence="1 2" key="1">
    <citation type="submission" date="2020-02" db="EMBL/GenBank/DDBJ databases">
        <authorList>
            <person name="Hogendoorn C."/>
        </authorList>
    </citation>
    <scope>NUCLEOTIDE SEQUENCE [LARGE SCALE GENOMIC DNA]</scope>
    <source>
        <strain evidence="1">R501</strain>
    </source>
</reference>
<dbReference type="Pfam" id="PF09424">
    <property type="entry name" value="YqeY"/>
    <property type="match status" value="1"/>
</dbReference>
<dbReference type="SUPFAM" id="SSF89095">
    <property type="entry name" value="GatB/YqeY motif"/>
    <property type="match status" value="1"/>
</dbReference>
<sequence>MGLRERLDEDLKAALRAKDQRRLAVIRGVKAAILAEETKGTRTSLDDDGIVGVLSKEIKQRRDAIPDFRRGNRPDLVEQAEAEIAILEEYLPAPLSPAELEALVEEAVAETGASGPRDMGKVMGWLRPRTRGRADGKAVADLVKARLGG</sequence>
<dbReference type="Proteomes" id="UP000503399">
    <property type="component" value="Chromosome"/>
</dbReference>
<protein>
    <recommendedName>
        <fullName evidence="3">GatB/YqeY domain-containing protein</fullName>
    </recommendedName>
</protein>
<name>A0A6F8ZIC2_9FIRM</name>
<dbReference type="EMBL" id="LR778114">
    <property type="protein sequence ID" value="CAB1129629.1"/>
    <property type="molecule type" value="Genomic_DNA"/>
</dbReference>
<dbReference type="Gene3D" id="1.10.10.410">
    <property type="match status" value="1"/>
</dbReference>
<dbReference type="GO" id="GO:0016884">
    <property type="term" value="F:carbon-nitrogen ligase activity, with glutamine as amido-N-donor"/>
    <property type="evidence" value="ECO:0007669"/>
    <property type="project" value="InterPro"/>
</dbReference>
<dbReference type="Gene3D" id="1.10.1510.10">
    <property type="entry name" value="Uncharacterised protein YqeY/AIM41 PF09424, N-terminal domain"/>
    <property type="match status" value="1"/>
</dbReference>
<dbReference type="PANTHER" id="PTHR28055">
    <property type="entry name" value="ALTERED INHERITANCE OF MITOCHONDRIA PROTEIN 41, MITOCHONDRIAL"/>
    <property type="match status" value="1"/>
</dbReference>
<dbReference type="InterPro" id="IPR003789">
    <property type="entry name" value="Asn/Gln_tRNA_amidoTrase-B-like"/>
</dbReference>
<keyword evidence="2" id="KW-1185">Reference proteome</keyword>